<comment type="subcellular location">
    <subcellularLocation>
        <location evidence="1 7">Cytoplasm</location>
    </subcellularLocation>
</comment>
<dbReference type="FunFam" id="3.40.50.300:FF:000901">
    <property type="entry name" value="Chromosome partition protein Smc"/>
    <property type="match status" value="1"/>
</dbReference>
<dbReference type="Gene3D" id="3.40.50.300">
    <property type="entry name" value="P-loop containing nucleotide triphosphate hydrolases"/>
    <property type="match status" value="2"/>
</dbReference>
<comment type="similarity">
    <text evidence="7">Belongs to the SMC family.</text>
</comment>
<dbReference type="Pfam" id="PF02463">
    <property type="entry name" value="SMC_N"/>
    <property type="match status" value="1"/>
</dbReference>
<feature type="domain" description="SMC hinge" evidence="8">
    <location>
        <begin position="511"/>
        <end position="630"/>
    </location>
</feature>
<dbReference type="HAMAP" id="MF_01894">
    <property type="entry name" value="Smc_prok"/>
    <property type="match status" value="1"/>
</dbReference>
<evidence type="ECO:0000256" key="3">
    <source>
        <dbReference type="ARBA" id="ARBA00022741"/>
    </source>
</evidence>
<dbReference type="PATRIC" id="fig|1379.3.peg.1300"/>
<dbReference type="InterPro" id="IPR010935">
    <property type="entry name" value="SMC_hinge"/>
</dbReference>
<sequence length="1184" mass="135763">MKLAKVEVTGFKSFQKKTTFEFKNNLIGVVGPNGSGKSNIIDAIRWVLGEQSAKNLRGSSMKDVIFSGTEDAKRKNFAEVAVTFSNGEDSCEIKRRLYRNGDSEYYIDNKRAKLKDITDMYLDLGINKESYSIITQGKVEDIISSKPVDRRAIIEEASGILKYKNKKKETNLKLEKTNDNLMRLNDIFSEISGRYEILEDQKNKTQKYLDYSKELEEKDILLNVYNIAEYQKRLADLLQVKHEKESEKLGLENRQEELIKDLETIKNSLVSLDRTYMKYHDEELELVQKKESLQSQLSVIQERKNNRTLRSEKINDDIKYLEERKQNLESKLVERENLNAETKSKIQKINKEISSLESGEESKLELIERNIEELKDNYYSLINEETKLENSIEFAKKNLESADENSKEILENIERQKQVLGIKTEELTAATEEQKGLNEQLANLQKELDILVEKNILINSNGKNIEEQIRTGYNFKSNLENRKKFLEDQINNLSFYNIGVKEILANKDSLAGVHNSVANIVKFENEYAVAIDIALGQAQQNIIVENENVAKECINHLKKTNKGRVTFLPLNNIKAKAIASDVYRTVVNEEGFINIAENLITVDSKYKNIISHLLGLVLIVDNIDNANRIARKISFKNRIITLDGQIINSGGSITGGAINKNNNSSIKHKAELDELSQNLVKVNDKIEKLADEKSLLESQQQEVMDEILNSKSVKEEAILKLKQLELSVNHKTSEITDIKANIEFNEKKLLESKDNEADSSNIIELTQNLEQIRVELRKLDEKIKEESSKKQNAQSAEELFLEKIAELKIEKSKLEETTKHGLELIESLLADITDVNEQLTRLEMSKDAESLSEEDEQKILENNSKIISECGERLTTLKTILSDLDMEKTGLFKREKEITVAQQRNNESLRQKTSEFEKLTVEQTKIEVKIDEYLENLVTNYNVTYESVSNRLTTENIEEVPSYKDDVVRLRKEIVDLGNINLNAIAEFEEVKERYDFYNEQITDLVEAKEKLEETIAEIDKEVKERFLTTFVQVAENFNKIFKELFKGGYADMTLESPNDILNTGIVIEASPPGKKLQNLSLLSGGEKSLTAISLLFAILQVKNPPFVVLDEVEAALDEENVNRFAKFLKVYSEHNQFLVITHRRGTMEAMDTLYGVTMQEKGISYILELELKDVIENFEEVVE</sequence>
<keyword evidence="5 7" id="KW-0175">Coiled coil</keyword>
<dbReference type="GO" id="GO:0006260">
    <property type="term" value="P:DNA replication"/>
    <property type="evidence" value="ECO:0007669"/>
    <property type="project" value="UniProtKB-UniRule"/>
</dbReference>
<keyword evidence="6 7" id="KW-0238">DNA-binding</keyword>
<dbReference type="GO" id="GO:0003677">
    <property type="term" value="F:DNA binding"/>
    <property type="evidence" value="ECO:0007669"/>
    <property type="project" value="UniProtKB-UniRule"/>
</dbReference>
<evidence type="ECO:0000256" key="6">
    <source>
        <dbReference type="ARBA" id="ARBA00023125"/>
    </source>
</evidence>
<evidence type="ECO:0000256" key="4">
    <source>
        <dbReference type="ARBA" id="ARBA00022840"/>
    </source>
</evidence>
<comment type="function">
    <text evidence="7">Required for chromosome condensation and partitioning.</text>
</comment>
<dbReference type="GO" id="GO:0007059">
    <property type="term" value="P:chromosome segregation"/>
    <property type="evidence" value="ECO:0007669"/>
    <property type="project" value="UniProtKB-UniRule"/>
</dbReference>
<dbReference type="InterPro" id="IPR003395">
    <property type="entry name" value="RecF/RecN/SMC_N"/>
</dbReference>
<organism evidence="9 10">
    <name type="scientific">Gemella haemolysans</name>
    <dbReference type="NCBI Taxonomy" id="1379"/>
    <lineage>
        <taxon>Bacteria</taxon>
        <taxon>Bacillati</taxon>
        <taxon>Bacillota</taxon>
        <taxon>Bacilli</taxon>
        <taxon>Bacillales</taxon>
        <taxon>Gemellaceae</taxon>
        <taxon>Gemella</taxon>
    </lineage>
</organism>
<feature type="coiled-coil region" evidence="7">
    <location>
        <begin position="988"/>
        <end position="1025"/>
    </location>
</feature>
<protein>
    <recommendedName>
        <fullName evidence="7">Chromosome partition protein Smc</fullName>
    </recommendedName>
</protein>
<dbReference type="GO" id="GO:0007062">
    <property type="term" value="P:sister chromatid cohesion"/>
    <property type="evidence" value="ECO:0007669"/>
    <property type="project" value="InterPro"/>
</dbReference>
<dbReference type="InterPro" id="IPR011890">
    <property type="entry name" value="SMC_prok"/>
</dbReference>
<dbReference type="SUPFAM" id="SSF75553">
    <property type="entry name" value="Smc hinge domain"/>
    <property type="match status" value="1"/>
</dbReference>
<dbReference type="AlphaFoldDB" id="A0A133ZU04"/>
<dbReference type="GO" id="GO:0005694">
    <property type="term" value="C:chromosome"/>
    <property type="evidence" value="ECO:0007669"/>
    <property type="project" value="InterPro"/>
</dbReference>
<dbReference type="PANTHER" id="PTHR43977">
    <property type="entry name" value="STRUCTURAL MAINTENANCE OF CHROMOSOMES PROTEIN 3"/>
    <property type="match status" value="1"/>
</dbReference>
<dbReference type="NCBIfam" id="TIGR02168">
    <property type="entry name" value="SMC_prok_B"/>
    <property type="match status" value="1"/>
</dbReference>
<dbReference type="InterPro" id="IPR024704">
    <property type="entry name" value="SMC"/>
</dbReference>
<feature type="coiled-coil region" evidence="7">
    <location>
        <begin position="762"/>
        <end position="845"/>
    </location>
</feature>
<feature type="coiled-coil region" evidence="7">
    <location>
        <begin position="311"/>
        <end position="454"/>
    </location>
</feature>
<dbReference type="Pfam" id="PF06470">
    <property type="entry name" value="SMC_hinge"/>
    <property type="match status" value="1"/>
</dbReference>
<dbReference type="SMART" id="SM00968">
    <property type="entry name" value="SMC_hinge"/>
    <property type="match status" value="1"/>
</dbReference>
<feature type="coiled-coil region" evidence="7">
    <location>
        <begin position="665"/>
        <end position="706"/>
    </location>
</feature>
<dbReference type="Proteomes" id="UP000070355">
    <property type="component" value="Unassembled WGS sequence"/>
</dbReference>
<accession>A0A133ZU04</accession>
<dbReference type="Gene3D" id="1.20.1060.20">
    <property type="match status" value="1"/>
</dbReference>
<comment type="domain">
    <text evidence="7">Contains large globular domains required for ATP hydrolysis at each terminus and a third globular domain forming a flexible hinge near the middle of the molecule. These domains are separated by coiled-coil structures.</text>
</comment>
<dbReference type="GO" id="GO:0005524">
    <property type="term" value="F:ATP binding"/>
    <property type="evidence" value="ECO:0007669"/>
    <property type="project" value="UniProtKB-UniRule"/>
</dbReference>
<feature type="coiled-coil region" evidence="7">
    <location>
        <begin position="160"/>
        <end position="261"/>
    </location>
</feature>
<evidence type="ECO:0000256" key="5">
    <source>
        <dbReference type="ARBA" id="ARBA00023054"/>
    </source>
</evidence>
<dbReference type="GO" id="GO:0005737">
    <property type="term" value="C:cytoplasm"/>
    <property type="evidence" value="ECO:0007669"/>
    <property type="project" value="UniProtKB-SubCell"/>
</dbReference>
<keyword evidence="3 7" id="KW-0547">Nucleotide-binding</keyword>
<dbReference type="SUPFAM" id="SSF52540">
    <property type="entry name" value="P-loop containing nucleoside triphosphate hydrolases"/>
    <property type="match status" value="1"/>
</dbReference>
<dbReference type="CDD" id="cd03278">
    <property type="entry name" value="ABC_SMC_barmotin"/>
    <property type="match status" value="1"/>
</dbReference>
<gene>
    <name evidence="7" type="primary">smc</name>
    <name evidence="9" type="ORF">HMPREF3186_01320</name>
</gene>
<comment type="subunit">
    <text evidence="7">Homodimer.</text>
</comment>
<evidence type="ECO:0000313" key="9">
    <source>
        <dbReference type="EMBL" id="KXB58929.1"/>
    </source>
</evidence>
<proteinExistence type="inferred from homology"/>
<dbReference type="OrthoDB" id="9808768at2"/>
<name>A0A133ZU04_9BACL</name>
<reference evidence="10" key="1">
    <citation type="submission" date="2016-01" db="EMBL/GenBank/DDBJ databases">
        <authorList>
            <person name="Mitreva M."/>
            <person name="Pepin K.H."/>
            <person name="Mihindukulasuriya K.A."/>
            <person name="Fulton R."/>
            <person name="Fronick C."/>
            <person name="O'Laughlin M."/>
            <person name="Miner T."/>
            <person name="Herter B."/>
            <person name="Rosa B.A."/>
            <person name="Cordes M."/>
            <person name="Tomlinson C."/>
            <person name="Wollam A."/>
            <person name="Palsikar V.B."/>
            <person name="Mardis E.R."/>
            <person name="Wilson R.K."/>
        </authorList>
    </citation>
    <scope>NUCLEOTIDE SEQUENCE [LARGE SCALE GENOMIC DNA]</scope>
    <source>
        <strain evidence="10">DNF01167</strain>
    </source>
</reference>
<keyword evidence="2 7" id="KW-0963">Cytoplasm</keyword>
<evidence type="ECO:0000256" key="7">
    <source>
        <dbReference type="HAMAP-Rule" id="MF_01894"/>
    </source>
</evidence>
<dbReference type="Gene3D" id="3.30.70.1620">
    <property type="match status" value="1"/>
</dbReference>
<dbReference type="InterPro" id="IPR036277">
    <property type="entry name" value="SMC_hinge_sf"/>
</dbReference>
<evidence type="ECO:0000259" key="8">
    <source>
        <dbReference type="SMART" id="SM00968"/>
    </source>
</evidence>
<dbReference type="STRING" id="1379.HMPREF3186_01320"/>
<evidence type="ECO:0000313" key="10">
    <source>
        <dbReference type="Proteomes" id="UP000070355"/>
    </source>
</evidence>
<dbReference type="PIRSF" id="PIRSF005719">
    <property type="entry name" value="SMC"/>
    <property type="match status" value="1"/>
</dbReference>
<evidence type="ECO:0000256" key="1">
    <source>
        <dbReference type="ARBA" id="ARBA00004496"/>
    </source>
</evidence>
<comment type="caution">
    <text evidence="9">The sequence shown here is derived from an EMBL/GenBank/DDBJ whole genome shotgun (WGS) entry which is preliminary data.</text>
</comment>
<feature type="binding site" evidence="7">
    <location>
        <begin position="32"/>
        <end position="39"/>
    </location>
    <ligand>
        <name>ATP</name>
        <dbReference type="ChEBI" id="CHEBI:30616"/>
    </ligand>
</feature>
<dbReference type="EMBL" id="LSDC01000084">
    <property type="protein sequence ID" value="KXB58929.1"/>
    <property type="molecule type" value="Genomic_DNA"/>
</dbReference>
<keyword evidence="4 7" id="KW-0067">ATP-binding</keyword>
<evidence type="ECO:0000256" key="2">
    <source>
        <dbReference type="ARBA" id="ARBA00022490"/>
    </source>
</evidence>
<dbReference type="RefSeq" id="WP_060914434.1">
    <property type="nucleotide sequence ID" value="NZ_KQ959972.1"/>
</dbReference>
<dbReference type="GO" id="GO:0030261">
    <property type="term" value="P:chromosome condensation"/>
    <property type="evidence" value="ECO:0007669"/>
    <property type="project" value="InterPro"/>
</dbReference>
<dbReference type="GO" id="GO:0016887">
    <property type="term" value="F:ATP hydrolysis activity"/>
    <property type="evidence" value="ECO:0007669"/>
    <property type="project" value="InterPro"/>
</dbReference>
<dbReference type="InterPro" id="IPR027417">
    <property type="entry name" value="P-loop_NTPase"/>
</dbReference>